<dbReference type="Proteomes" id="UP000184076">
    <property type="component" value="Unassembled WGS sequence"/>
</dbReference>
<dbReference type="OrthoDB" id="5459977at2"/>
<keyword evidence="1" id="KW-0812">Transmembrane</keyword>
<proteinExistence type="predicted"/>
<protein>
    <submittedName>
        <fullName evidence="2">Uncharacterized protein</fullName>
    </submittedName>
</protein>
<feature type="transmembrane region" description="Helical" evidence="1">
    <location>
        <begin position="65"/>
        <end position="87"/>
    </location>
</feature>
<dbReference type="EMBL" id="FQVB01000013">
    <property type="protein sequence ID" value="SHF25576.1"/>
    <property type="molecule type" value="Genomic_DNA"/>
</dbReference>
<sequence>MTRTDETREDSGGSAVIFNEVQLILAEKRTSLSVLRTGIAIFVLPLSVLSLLITTSRYYVMKDVWPLLAPLLVLCILLALLGAYLVVRSITRIHLYDRLIHRLKQRHSVLNELVD</sequence>
<evidence type="ECO:0000256" key="1">
    <source>
        <dbReference type="SAM" id="Phobius"/>
    </source>
</evidence>
<evidence type="ECO:0000313" key="3">
    <source>
        <dbReference type="Proteomes" id="UP000184076"/>
    </source>
</evidence>
<accession>A0A1M5A6C7</accession>
<reference evidence="3" key="1">
    <citation type="submission" date="2016-11" db="EMBL/GenBank/DDBJ databases">
        <authorList>
            <person name="Varghese N."/>
            <person name="Submissions S."/>
        </authorList>
    </citation>
    <scope>NUCLEOTIDE SEQUENCE [LARGE SCALE GENOMIC DNA]</scope>
    <source>
        <strain evidence="3">DSM 9756</strain>
    </source>
</reference>
<name>A0A1M5A6C7_9BACT</name>
<keyword evidence="1" id="KW-1133">Transmembrane helix</keyword>
<gene>
    <name evidence="2" type="ORF">SAMN02745206_01642</name>
</gene>
<feature type="transmembrane region" description="Helical" evidence="1">
    <location>
        <begin position="34"/>
        <end position="53"/>
    </location>
</feature>
<evidence type="ECO:0000313" key="2">
    <source>
        <dbReference type="EMBL" id="SHF25576.1"/>
    </source>
</evidence>
<dbReference type="AlphaFoldDB" id="A0A1M5A6C7"/>
<keyword evidence="3" id="KW-1185">Reference proteome</keyword>
<dbReference type="RefSeq" id="WP_073038504.1">
    <property type="nucleotide sequence ID" value="NZ_FQVB01000013.1"/>
</dbReference>
<organism evidence="2 3">
    <name type="scientific">Desulfacinum infernum DSM 9756</name>
    <dbReference type="NCBI Taxonomy" id="1121391"/>
    <lineage>
        <taxon>Bacteria</taxon>
        <taxon>Pseudomonadati</taxon>
        <taxon>Thermodesulfobacteriota</taxon>
        <taxon>Syntrophobacteria</taxon>
        <taxon>Syntrophobacterales</taxon>
        <taxon>Syntrophobacteraceae</taxon>
        <taxon>Desulfacinum</taxon>
    </lineage>
</organism>
<keyword evidence="1" id="KW-0472">Membrane</keyword>